<dbReference type="PATRIC" id="fig|1423772.3.peg.1412"/>
<dbReference type="InterPro" id="IPR018060">
    <property type="entry name" value="HTH_AraC"/>
</dbReference>
<dbReference type="InterPro" id="IPR009057">
    <property type="entry name" value="Homeodomain-like_sf"/>
</dbReference>
<dbReference type="PANTHER" id="PTHR43280">
    <property type="entry name" value="ARAC-FAMILY TRANSCRIPTIONAL REGULATOR"/>
    <property type="match status" value="1"/>
</dbReference>
<dbReference type="AlphaFoldDB" id="A0A0R2B750"/>
<protein>
    <submittedName>
        <fullName evidence="5">AraC family transcriptional regulator</fullName>
    </submittedName>
</protein>
<evidence type="ECO:0000256" key="2">
    <source>
        <dbReference type="ARBA" id="ARBA00023125"/>
    </source>
</evidence>
<reference evidence="5 6" key="1">
    <citation type="journal article" date="2015" name="Genome Announc.">
        <title>Expanding the biotechnology potential of lactobacilli through comparative genomics of 213 strains and associated genera.</title>
        <authorList>
            <person name="Sun Z."/>
            <person name="Harris H.M."/>
            <person name="McCann A."/>
            <person name="Guo C."/>
            <person name="Argimon S."/>
            <person name="Zhang W."/>
            <person name="Yang X."/>
            <person name="Jeffery I.B."/>
            <person name="Cooney J.C."/>
            <person name="Kagawa T.F."/>
            <person name="Liu W."/>
            <person name="Song Y."/>
            <person name="Salvetti E."/>
            <person name="Wrobel A."/>
            <person name="Rasinkangas P."/>
            <person name="Parkhill J."/>
            <person name="Rea M.C."/>
            <person name="O'Sullivan O."/>
            <person name="Ritari J."/>
            <person name="Douillard F.P."/>
            <person name="Paul Ross R."/>
            <person name="Yang R."/>
            <person name="Briner A.E."/>
            <person name="Felis G.E."/>
            <person name="de Vos W.M."/>
            <person name="Barrangou R."/>
            <person name="Klaenhammer T.R."/>
            <person name="Caufield P.W."/>
            <person name="Cui Y."/>
            <person name="Zhang H."/>
            <person name="O'Toole P.W."/>
        </authorList>
    </citation>
    <scope>NUCLEOTIDE SEQUENCE [LARGE SCALE GENOMIC DNA]</scope>
    <source>
        <strain evidence="5 6">DSM 20452</strain>
    </source>
</reference>
<keyword evidence="3" id="KW-0804">Transcription</keyword>
<keyword evidence="1" id="KW-0805">Transcription regulation</keyword>
<dbReference type="InterPro" id="IPR024022">
    <property type="entry name" value="Tscrpt_reg_HTH_surface_antigen"/>
</dbReference>
<feature type="domain" description="HTH araC/xylS-type" evidence="4">
    <location>
        <begin position="293"/>
        <end position="390"/>
    </location>
</feature>
<dbReference type="EMBL" id="AYYN01000159">
    <property type="protein sequence ID" value="KRM71212.1"/>
    <property type="molecule type" value="Genomic_DNA"/>
</dbReference>
<sequence>MKRLKMIKSLHVCLRLPIIVFDENLEIIEEYRSNQTPVLFNDYENILNEALNSHELFSFISGELNDMFLLYNFENFHILFGPFKCNIVDKTFFYKEMKDLKIGAKDQEILYSYLNDLPLFSTSELRDILIMVHYFFSGEIKDLMSDKIHLETKKYSTEITDERIEYLVSQNFDSNMYLYLYEHKILDYVRSGDVNKLRDMIFKLSNGVIPAVTGDTLRSEKNYSIVVFEKLSQAGIELGMDIITAYGSRDLFIKKTELSNTLDEILQVRDSAIVYYTSEVNKVITLHLSPLTTSIIQYINTNMYRPLKVKELASYFNISESKLRTLFKTELGSTVQDYIIERKIEEAKLMLKSNVTTNEAAYTLGFADASHFSRVFKKIVGKTPKHYQQSATLVD</sequence>
<dbReference type="RefSeq" id="WP_056960036.1">
    <property type="nucleotide sequence ID" value="NZ_AYYN01000159.1"/>
</dbReference>
<dbReference type="InterPro" id="IPR020449">
    <property type="entry name" value="Tscrpt_reg_AraC-type_HTH"/>
</dbReference>
<organism evidence="5 6">
    <name type="scientific">Ligilactobacillus murinus DSM 20452 = NBRC 14221</name>
    <dbReference type="NCBI Taxonomy" id="1423772"/>
    <lineage>
        <taxon>Bacteria</taxon>
        <taxon>Bacillati</taxon>
        <taxon>Bacillota</taxon>
        <taxon>Bacilli</taxon>
        <taxon>Lactobacillales</taxon>
        <taxon>Lactobacillaceae</taxon>
        <taxon>Ligilactobacillus</taxon>
    </lineage>
</organism>
<dbReference type="NCBIfam" id="TIGR04094">
    <property type="entry name" value="adjacent_YSIRK"/>
    <property type="match status" value="1"/>
</dbReference>
<dbReference type="PANTHER" id="PTHR43280:SF2">
    <property type="entry name" value="HTH-TYPE TRANSCRIPTIONAL REGULATOR EXSA"/>
    <property type="match status" value="1"/>
</dbReference>
<proteinExistence type="predicted"/>
<dbReference type="SMART" id="SM00342">
    <property type="entry name" value="HTH_ARAC"/>
    <property type="match status" value="1"/>
</dbReference>
<evidence type="ECO:0000313" key="5">
    <source>
        <dbReference type="EMBL" id="KRM71212.1"/>
    </source>
</evidence>
<evidence type="ECO:0000313" key="6">
    <source>
        <dbReference type="Proteomes" id="UP000051612"/>
    </source>
</evidence>
<name>A0A0R2B750_9LACO</name>
<dbReference type="PRINTS" id="PR00032">
    <property type="entry name" value="HTHARAC"/>
</dbReference>
<dbReference type="GO" id="GO:0043565">
    <property type="term" value="F:sequence-specific DNA binding"/>
    <property type="evidence" value="ECO:0007669"/>
    <property type="project" value="InterPro"/>
</dbReference>
<comment type="caution">
    <text evidence="5">The sequence shown here is derived from an EMBL/GenBank/DDBJ whole genome shotgun (WGS) entry which is preliminary data.</text>
</comment>
<dbReference type="Gene3D" id="1.10.10.60">
    <property type="entry name" value="Homeodomain-like"/>
    <property type="match status" value="2"/>
</dbReference>
<accession>A0A0R2B750</accession>
<dbReference type="GO" id="GO:0003700">
    <property type="term" value="F:DNA-binding transcription factor activity"/>
    <property type="evidence" value="ECO:0007669"/>
    <property type="project" value="InterPro"/>
</dbReference>
<evidence type="ECO:0000259" key="4">
    <source>
        <dbReference type="PROSITE" id="PS01124"/>
    </source>
</evidence>
<keyword evidence="2" id="KW-0238">DNA-binding</keyword>
<dbReference type="Pfam" id="PF12833">
    <property type="entry name" value="HTH_18"/>
    <property type="match status" value="1"/>
</dbReference>
<evidence type="ECO:0000256" key="3">
    <source>
        <dbReference type="ARBA" id="ARBA00023163"/>
    </source>
</evidence>
<gene>
    <name evidence="5" type="ORF">FC48_GL001321</name>
</gene>
<dbReference type="PROSITE" id="PS01124">
    <property type="entry name" value="HTH_ARAC_FAMILY_2"/>
    <property type="match status" value="1"/>
</dbReference>
<dbReference type="SUPFAM" id="SSF46689">
    <property type="entry name" value="Homeodomain-like"/>
    <property type="match status" value="2"/>
</dbReference>
<dbReference type="Proteomes" id="UP000051612">
    <property type="component" value="Unassembled WGS sequence"/>
</dbReference>
<evidence type="ECO:0000256" key="1">
    <source>
        <dbReference type="ARBA" id="ARBA00023015"/>
    </source>
</evidence>